<name>A0A6J5LWZ5_9CAUD</name>
<sequence>MASQASVSDSFTFVGGLVTEGGYFITPENSYKEGVNVIPQVDGTIERRNGLDYESGYNLYAAAITADSKDLWAFTTGTWSTVAGSGNRDFIVAQTGRYLNFYNAATGSVSASRNTVFRIDLESYKVPGNPNTVGAGVCSFAPTYGRLIVTSADTLPLLISYTPVEGDESVWGTFTVKTLDLEIRDFKGVTLIDNAGNIVPISEEYTQQEWIDKGIDIDDVKYNLYNQGWTDTQIDAYRIANGGTTGDPSLGKYPANTKSWIYGKDSNDNFDSAVLNKQDFGNSPAPKGHFIIDPFEDIVYRPKVCAFFAGRTWYAGMPTSDLLGTVFFSQVLDNVDKVGNCYQTNDPTSEVISDLEDDDGGTIEIPEAGEIVALQPLGRGIMVFATNGVWFISGVDQGFKASNYAVDRVSAVGCVSGKSVVPVEDTVLYWSTSGIYVVTATNAVEYTATNVSEKNIKTFYQDIPILGKLYAEGSYNATNKTIYWLYSNSINTSTSSGRFNKDTILAFDARLNSWYWFSINTTTGVIPVSIEVTRETTTISNEYDVIASVDNVIAGANTVIANVANVSGTRKAYKILALHPVTSNNYSVTFADFENTRDSATKFKDWYSFNNAGVEQQAYFITGYNMGGNGPARSMAGQYLTVFMKRTETLFDSNTNPLNQSSCKMQSRWDFTNNSYPGKWAAEVEVYRQLRPYFTDPGSTFDDGYPLVISKNKLRGRGKAVQFKFTAQAGKDMKIVGWTGTFVGNTNV</sequence>
<protein>
    <submittedName>
        <fullName evidence="1">Uncharacterized protein</fullName>
    </submittedName>
</protein>
<gene>
    <name evidence="1" type="ORF">UFOVP337_9</name>
</gene>
<proteinExistence type="predicted"/>
<organism evidence="1">
    <name type="scientific">uncultured Caudovirales phage</name>
    <dbReference type="NCBI Taxonomy" id="2100421"/>
    <lineage>
        <taxon>Viruses</taxon>
        <taxon>Duplodnaviria</taxon>
        <taxon>Heunggongvirae</taxon>
        <taxon>Uroviricota</taxon>
        <taxon>Caudoviricetes</taxon>
        <taxon>Peduoviridae</taxon>
        <taxon>Maltschvirus</taxon>
        <taxon>Maltschvirus maltsch</taxon>
    </lineage>
</organism>
<reference evidence="1" key="1">
    <citation type="submission" date="2020-04" db="EMBL/GenBank/DDBJ databases">
        <authorList>
            <person name="Chiriac C."/>
            <person name="Salcher M."/>
            <person name="Ghai R."/>
            <person name="Kavagutti S V."/>
        </authorList>
    </citation>
    <scope>NUCLEOTIDE SEQUENCE</scope>
</reference>
<accession>A0A6J5LWZ5</accession>
<dbReference type="EMBL" id="LR796354">
    <property type="protein sequence ID" value="CAB4139015.1"/>
    <property type="molecule type" value="Genomic_DNA"/>
</dbReference>
<evidence type="ECO:0000313" key="1">
    <source>
        <dbReference type="EMBL" id="CAB4139015.1"/>
    </source>
</evidence>